<keyword evidence="2" id="KW-1133">Transmembrane helix</keyword>
<feature type="transmembrane region" description="Helical" evidence="2">
    <location>
        <begin position="112"/>
        <end position="137"/>
    </location>
</feature>
<dbReference type="AlphaFoldDB" id="A0A9P6H2K5"/>
<feature type="transmembrane region" description="Helical" evidence="2">
    <location>
        <begin position="181"/>
        <end position="201"/>
    </location>
</feature>
<feature type="transmembrane region" description="Helical" evidence="2">
    <location>
        <begin position="221"/>
        <end position="238"/>
    </location>
</feature>
<reference evidence="3 4" key="1">
    <citation type="journal article" date="2020" name="Genome Biol. Evol.">
        <title>Comparative genomics of strictly vertically transmitted, feminizing microsporidia endosymbionts of amphipod crustaceans.</title>
        <authorList>
            <person name="Cormier A."/>
            <person name="Chebbi M.A."/>
            <person name="Giraud I."/>
            <person name="Wattier R."/>
            <person name="Teixeira M."/>
            <person name="Gilbert C."/>
            <person name="Rigaud T."/>
            <person name="Cordaux R."/>
        </authorList>
    </citation>
    <scope>NUCLEOTIDE SEQUENCE [LARGE SCALE GENOMIC DNA]</scope>
    <source>
        <strain evidence="3 4">Ou3-Ou53</strain>
    </source>
</reference>
<name>A0A9P6H2K5_9MICR</name>
<evidence type="ECO:0000313" key="3">
    <source>
        <dbReference type="EMBL" id="KAF9764948.1"/>
    </source>
</evidence>
<dbReference type="EMBL" id="SBJO01000004">
    <property type="protein sequence ID" value="KAF9764948.1"/>
    <property type="molecule type" value="Genomic_DNA"/>
</dbReference>
<keyword evidence="2" id="KW-0472">Membrane</keyword>
<comment type="caution">
    <text evidence="3">The sequence shown here is derived from an EMBL/GenBank/DDBJ whole genome shotgun (WGS) entry which is preliminary data.</text>
</comment>
<sequence>MLGIIFISLVKCSIAGDYHLYYYDLLKNNFKLTIALTAISLLVLTIGSLSPFITMMPMVGMVLKYAIYRFSVEVDRVEWLKNLLGNNTLEKVKNALSDLDSFPLAIPLLSILVTYFLMVILELAFFIFVFLLMYIVADYAGLSFKSDTNILMIAGISMVVIGMLFIYILRKIKNIMITTICCQYFSLFLLTCLEILGYANLQMKEYFSDDKRAIEFSTEGFLVVLIGFCSVLCQYLLYPTLSNIRFTEKEENSLKVEPAAINLVNMQLENNDLKDRLEKLEKHLDKKEHSEAYKICLRKQ</sequence>
<proteinExistence type="predicted"/>
<protein>
    <submittedName>
        <fullName evidence="3">Uncharacterized protein</fullName>
    </submittedName>
</protein>
<evidence type="ECO:0000256" key="2">
    <source>
        <dbReference type="SAM" id="Phobius"/>
    </source>
</evidence>
<dbReference type="Proteomes" id="UP000740883">
    <property type="component" value="Unassembled WGS sequence"/>
</dbReference>
<dbReference type="OrthoDB" id="10534926at2759"/>
<feature type="transmembrane region" description="Helical" evidence="2">
    <location>
        <begin position="39"/>
        <end position="63"/>
    </location>
</feature>
<evidence type="ECO:0000256" key="1">
    <source>
        <dbReference type="SAM" id="Coils"/>
    </source>
</evidence>
<accession>A0A9P6H2K5</accession>
<gene>
    <name evidence="3" type="ORF">NGRA_0137</name>
</gene>
<organism evidence="3 4">
    <name type="scientific">Nosema granulosis</name>
    <dbReference type="NCBI Taxonomy" id="83296"/>
    <lineage>
        <taxon>Eukaryota</taxon>
        <taxon>Fungi</taxon>
        <taxon>Fungi incertae sedis</taxon>
        <taxon>Microsporidia</taxon>
        <taxon>Nosematidae</taxon>
        <taxon>Nosema</taxon>
    </lineage>
</organism>
<keyword evidence="4" id="KW-1185">Reference proteome</keyword>
<keyword evidence="1" id="KW-0175">Coiled coil</keyword>
<feature type="coiled-coil region" evidence="1">
    <location>
        <begin position="263"/>
        <end position="290"/>
    </location>
</feature>
<feature type="transmembrane region" description="Helical" evidence="2">
    <location>
        <begin position="149"/>
        <end position="169"/>
    </location>
</feature>
<keyword evidence="2" id="KW-0812">Transmembrane</keyword>
<evidence type="ECO:0000313" key="4">
    <source>
        <dbReference type="Proteomes" id="UP000740883"/>
    </source>
</evidence>